<dbReference type="PANTHER" id="PTHR22245:SF3">
    <property type="entry name" value="COILED-COIL DOMAIN-CONTAINING PROTEIN 144A-RELATED"/>
    <property type="match status" value="1"/>
</dbReference>
<organism evidence="2 3">
    <name type="scientific">Galeopterus variegatus</name>
    <name type="common">Malayan flying lemur</name>
    <name type="synonym">Cynocephalus variegatus</name>
    <dbReference type="NCBI Taxonomy" id="482537"/>
    <lineage>
        <taxon>Eukaryota</taxon>
        <taxon>Metazoa</taxon>
        <taxon>Chordata</taxon>
        <taxon>Craniata</taxon>
        <taxon>Vertebrata</taxon>
        <taxon>Euteleostomi</taxon>
        <taxon>Mammalia</taxon>
        <taxon>Eutheria</taxon>
        <taxon>Euarchontoglires</taxon>
        <taxon>Dermoptera</taxon>
        <taxon>Cynocephalidae</taxon>
        <taxon>Galeopterus</taxon>
    </lineage>
</organism>
<dbReference type="GeneID" id="103608108"/>
<dbReference type="Proteomes" id="UP000694923">
    <property type="component" value="Unplaced"/>
</dbReference>
<sequence>MAQKKMNDEVDGLTTQLEATSSKCLHLDEKNQVLQQELLSLKTIPKKCEELEKEKKKLEQVVVILKSHMEMNVVERGQIEQYKREIEERARQNIVEKLEEVNLFLQEQAASQEYLEMVICFNKTSHGTQN</sequence>
<accession>A0ABM0SD30</accession>
<dbReference type="PANTHER" id="PTHR22245">
    <property type="entry name" value="COILED-COIL DOMAIN-CONTAINING PROTEIN 144A-RELATED"/>
    <property type="match status" value="1"/>
</dbReference>
<gene>
    <name evidence="3" type="primary">LOC103608108</name>
</gene>
<evidence type="ECO:0000313" key="2">
    <source>
        <dbReference type="Proteomes" id="UP000694923"/>
    </source>
</evidence>
<name>A0ABM0SD30_GALVR</name>
<keyword evidence="2" id="KW-1185">Reference proteome</keyword>
<evidence type="ECO:0000256" key="1">
    <source>
        <dbReference type="SAM" id="Coils"/>
    </source>
</evidence>
<evidence type="ECO:0000313" key="3">
    <source>
        <dbReference type="RefSeq" id="XP_008590771.1"/>
    </source>
</evidence>
<reference evidence="3" key="1">
    <citation type="submission" date="2025-08" db="UniProtKB">
        <authorList>
            <consortium name="RefSeq"/>
        </authorList>
    </citation>
    <scope>IDENTIFICATION</scope>
</reference>
<protein>
    <submittedName>
        <fullName evidence="3">Ankyrin repeat domain-containing protein 26-like</fullName>
    </submittedName>
</protein>
<proteinExistence type="predicted"/>
<keyword evidence="1" id="KW-0175">Coiled coil</keyword>
<feature type="coiled-coil region" evidence="1">
    <location>
        <begin position="41"/>
        <end position="68"/>
    </location>
</feature>
<dbReference type="RefSeq" id="XP_008590771.1">
    <property type="nucleotide sequence ID" value="XM_008592549.1"/>
</dbReference>
<dbReference type="InterPro" id="IPR040118">
    <property type="entry name" value="C144A/B/C"/>
</dbReference>